<dbReference type="OrthoDB" id="7861975at2"/>
<evidence type="ECO:0000313" key="2">
    <source>
        <dbReference type="Proteomes" id="UP000223606"/>
    </source>
</evidence>
<name>A0A2C9D9A4_9HYPH</name>
<accession>A0A2C9D9A4</accession>
<protein>
    <recommendedName>
        <fullName evidence="3">DUF1127 domain-containing protein</fullName>
    </recommendedName>
</protein>
<dbReference type="Proteomes" id="UP000223606">
    <property type="component" value="Chromosome 1"/>
</dbReference>
<gene>
    <name evidence="1" type="ORF">HDIA_3187</name>
</gene>
<reference evidence="2" key="1">
    <citation type="submission" date="2017-09" db="EMBL/GenBank/DDBJ databases">
        <title>Genome sequence of Nannocystis excedens DSM 71.</title>
        <authorList>
            <person name="Blom J."/>
        </authorList>
    </citation>
    <scope>NUCLEOTIDE SEQUENCE [LARGE SCALE GENOMIC DNA]</scope>
    <source>
        <strain evidence="2">type strain: E19</strain>
    </source>
</reference>
<proteinExistence type="predicted"/>
<dbReference type="AlphaFoldDB" id="A0A2C9D9A4"/>
<keyword evidence="2" id="KW-1185">Reference proteome</keyword>
<dbReference type="EMBL" id="LT960614">
    <property type="protein sequence ID" value="SON56728.1"/>
    <property type="molecule type" value="Genomic_DNA"/>
</dbReference>
<evidence type="ECO:0008006" key="3">
    <source>
        <dbReference type="Google" id="ProtNLM"/>
    </source>
</evidence>
<sequence>MTTTTLCCPAPSQRRRSFFTAILKRFRGHLRISRDLRHVEELDDDLLRDIGLERSNIRMALKTGRPVR</sequence>
<dbReference type="KEGG" id="hdi:HDIA_3187"/>
<organism evidence="1 2">
    <name type="scientific">Hartmannibacter diazotrophicus</name>
    <dbReference type="NCBI Taxonomy" id="1482074"/>
    <lineage>
        <taxon>Bacteria</taxon>
        <taxon>Pseudomonadati</taxon>
        <taxon>Pseudomonadota</taxon>
        <taxon>Alphaproteobacteria</taxon>
        <taxon>Hyphomicrobiales</taxon>
        <taxon>Pleomorphomonadaceae</taxon>
        <taxon>Hartmannibacter</taxon>
    </lineage>
</organism>
<dbReference type="RefSeq" id="WP_099557073.1">
    <property type="nucleotide sequence ID" value="NZ_LT960614.1"/>
</dbReference>
<evidence type="ECO:0000313" key="1">
    <source>
        <dbReference type="EMBL" id="SON56728.1"/>
    </source>
</evidence>